<dbReference type="SMART" id="SM00248">
    <property type="entry name" value="ANK"/>
    <property type="match status" value="1"/>
</dbReference>
<evidence type="ECO:0000313" key="7">
    <source>
        <dbReference type="Proteomes" id="UP001465976"/>
    </source>
</evidence>
<dbReference type="InterPro" id="IPR029063">
    <property type="entry name" value="SAM-dependent_MTases_sf"/>
</dbReference>
<proteinExistence type="predicted"/>
<accession>A0ABR3FPG9</accession>
<organism evidence="6 7">
    <name type="scientific">Marasmius crinis-equi</name>
    <dbReference type="NCBI Taxonomy" id="585013"/>
    <lineage>
        <taxon>Eukaryota</taxon>
        <taxon>Fungi</taxon>
        <taxon>Dikarya</taxon>
        <taxon>Basidiomycota</taxon>
        <taxon>Agaricomycotina</taxon>
        <taxon>Agaricomycetes</taxon>
        <taxon>Agaricomycetidae</taxon>
        <taxon>Agaricales</taxon>
        <taxon>Marasmiineae</taxon>
        <taxon>Marasmiaceae</taxon>
        <taxon>Marasmius</taxon>
    </lineage>
</organism>
<dbReference type="Gene3D" id="3.40.50.150">
    <property type="entry name" value="Vaccinia Virus protein VP39"/>
    <property type="match status" value="1"/>
</dbReference>
<evidence type="ECO:0000256" key="3">
    <source>
        <dbReference type="ARBA" id="ARBA00022691"/>
    </source>
</evidence>
<dbReference type="PANTHER" id="PTHR32379">
    <property type="entry name" value="GUANIDINOACETATE N-METHYLTRANSFERASE"/>
    <property type="match status" value="1"/>
</dbReference>
<dbReference type="EC" id="2.1.1.322" evidence="6"/>
<dbReference type="EMBL" id="JBAHYK010000165">
    <property type="protein sequence ID" value="KAL0577319.1"/>
    <property type="molecule type" value="Genomic_DNA"/>
</dbReference>
<keyword evidence="1 6" id="KW-0489">Methyltransferase</keyword>
<dbReference type="GO" id="GO:0019702">
    <property type="term" value="F:protein arginine N5-methyltransferase activity"/>
    <property type="evidence" value="ECO:0007669"/>
    <property type="project" value="UniProtKB-EC"/>
</dbReference>
<comment type="caution">
    <text evidence="6">The sequence shown here is derived from an EMBL/GenBank/DDBJ whole genome shotgun (WGS) entry which is preliminary data.</text>
</comment>
<dbReference type="PANTHER" id="PTHR32379:SF1">
    <property type="entry name" value="GUANIDINOACETATE N-METHYLTRANSFERASE"/>
    <property type="match status" value="1"/>
</dbReference>
<keyword evidence="2 6" id="KW-0808">Transferase</keyword>
<dbReference type="PROSITE" id="PS50297">
    <property type="entry name" value="ANK_REP_REGION"/>
    <property type="match status" value="1"/>
</dbReference>
<reference evidence="6 7" key="1">
    <citation type="submission" date="2024-02" db="EMBL/GenBank/DDBJ databases">
        <title>A draft genome for the cacao thread blight pathogen Marasmius crinis-equi.</title>
        <authorList>
            <person name="Cohen S.P."/>
            <person name="Baruah I.K."/>
            <person name="Amoako-Attah I."/>
            <person name="Bukari Y."/>
            <person name="Meinhardt L.W."/>
            <person name="Bailey B.A."/>
        </authorList>
    </citation>
    <scope>NUCLEOTIDE SEQUENCE [LARGE SCALE GENOMIC DNA]</scope>
    <source>
        <strain evidence="6 7">GH-76</strain>
    </source>
</reference>
<keyword evidence="4" id="KW-0040">ANK repeat</keyword>
<protein>
    <submittedName>
        <fullName evidence="6">Arginine N-methyltransferase 2</fullName>
        <ecNumber evidence="6">2.1.1.322</ecNumber>
    </submittedName>
</protein>
<evidence type="ECO:0000256" key="1">
    <source>
        <dbReference type="ARBA" id="ARBA00022603"/>
    </source>
</evidence>
<feature type="domain" description="RMT2" evidence="5">
    <location>
        <begin position="158"/>
        <end position="393"/>
    </location>
</feature>
<name>A0ABR3FPG9_9AGAR</name>
<dbReference type="InterPro" id="IPR051038">
    <property type="entry name" value="RMT2/GAMT_Mtase"/>
</dbReference>
<keyword evidence="7" id="KW-1185">Reference proteome</keyword>
<evidence type="ECO:0000256" key="2">
    <source>
        <dbReference type="ARBA" id="ARBA00022679"/>
    </source>
</evidence>
<gene>
    <name evidence="6" type="primary">RMT2</name>
    <name evidence="6" type="ORF">V5O48_004675</name>
</gene>
<dbReference type="InterPro" id="IPR036770">
    <property type="entry name" value="Ankyrin_rpt-contain_sf"/>
</dbReference>
<dbReference type="PROSITE" id="PS51559">
    <property type="entry name" value="SAM_RMT2"/>
    <property type="match status" value="1"/>
</dbReference>
<dbReference type="SUPFAM" id="SSF53335">
    <property type="entry name" value="S-adenosyl-L-methionine-dependent methyltransferases"/>
    <property type="match status" value="1"/>
</dbReference>
<keyword evidence="3" id="KW-0949">S-adenosyl-L-methionine</keyword>
<dbReference type="Gene3D" id="1.25.40.20">
    <property type="entry name" value="Ankyrin repeat-containing domain"/>
    <property type="match status" value="1"/>
</dbReference>
<dbReference type="Pfam" id="PF13637">
    <property type="entry name" value="Ank_4"/>
    <property type="match status" value="1"/>
</dbReference>
<evidence type="ECO:0000259" key="5">
    <source>
        <dbReference type="PROSITE" id="PS51559"/>
    </source>
</evidence>
<dbReference type="PROSITE" id="PS50088">
    <property type="entry name" value="ANK_REPEAT"/>
    <property type="match status" value="1"/>
</dbReference>
<sequence>MEEPSVNPESDIENLTLLGKALISMILEGEPMTSVKKLIEVGAPLWYQDEEEGCSALHAAAYTQDEELLKYLLEEGAVWNAGRSVLIDFRACTVGSSLSLSVDKLKHTAADIALSFNNARMYTLIRDHGLRKLLLGLLSSKSDPERSSHSLVLSNTDQTAAASTEIFLNSRLTFTTDEQGQEVCVVRAGDEEVGVMMTWERGIMEETVKLLCEGHPNSRALRVLNIGHGLGVIDDIFQGLPTPPALHCIVEPHSDVLRRMKGRGWYDKPGVKILEGKWQDSIDALNALCGFDVVYTDTFSEDYSQLREFFELLPDLLSGPESRFSFFNGLGATNLLFYDVYTHLSELHLADVGVDVQWHDVYVDEGDDRWGATRQYFALPVYRLPVGSMGNFA</sequence>
<dbReference type="InterPro" id="IPR002110">
    <property type="entry name" value="Ankyrin_rpt"/>
</dbReference>
<feature type="repeat" description="ANK" evidence="4">
    <location>
        <begin position="52"/>
        <end position="84"/>
    </location>
</feature>
<evidence type="ECO:0000313" key="6">
    <source>
        <dbReference type="EMBL" id="KAL0577319.1"/>
    </source>
</evidence>
<dbReference type="SUPFAM" id="SSF48403">
    <property type="entry name" value="Ankyrin repeat"/>
    <property type="match status" value="1"/>
</dbReference>
<dbReference type="Proteomes" id="UP001465976">
    <property type="component" value="Unassembled WGS sequence"/>
</dbReference>
<dbReference type="InterPro" id="IPR026480">
    <property type="entry name" value="RMT2_dom"/>
</dbReference>
<evidence type="ECO:0000256" key="4">
    <source>
        <dbReference type="PROSITE-ProRule" id="PRU00023"/>
    </source>
</evidence>
<dbReference type="GO" id="GO:0032259">
    <property type="term" value="P:methylation"/>
    <property type="evidence" value="ECO:0007669"/>
    <property type="project" value="UniProtKB-KW"/>
</dbReference>